<name>A0A849BKM0_9ACTN</name>
<evidence type="ECO:0000256" key="2">
    <source>
        <dbReference type="ARBA" id="ARBA00008520"/>
    </source>
</evidence>
<evidence type="ECO:0000256" key="1">
    <source>
        <dbReference type="ARBA" id="ARBA00004196"/>
    </source>
</evidence>
<dbReference type="SUPFAM" id="SSF53850">
    <property type="entry name" value="Periplasmic binding protein-like II"/>
    <property type="match status" value="1"/>
</dbReference>
<dbReference type="InterPro" id="IPR050490">
    <property type="entry name" value="Bact_solute-bd_prot1"/>
</dbReference>
<gene>
    <name evidence="7" type="ORF">HLB09_08665</name>
</gene>
<comment type="similarity">
    <text evidence="2">Belongs to the bacterial solute-binding protein 1 family.</text>
</comment>
<keyword evidence="3" id="KW-0813">Transport</keyword>
<comment type="caution">
    <text evidence="7">The sequence shown here is derived from an EMBL/GenBank/DDBJ whole genome shotgun (WGS) entry which is preliminary data.</text>
</comment>
<dbReference type="GO" id="GO:0030313">
    <property type="term" value="C:cell envelope"/>
    <property type="evidence" value="ECO:0007669"/>
    <property type="project" value="UniProtKB-SubCell"/>
</dbReference>
<evidence type="ECO:0000256" key="6">
    <source>
        <dbReference type="SAM" id="SignalP"/>
    </source>
</evidence>
<proteinExistence type="inferred from homology"/>
<feature type="region of interest" description="Disordered" evidence="5">
    <location>
        <begin position="406"/>
        <end position="432"/>
    </location>
</feature>
<evidence type="ECO:0000313" key="8">
    <source>
        <dbReference type="Proteomes" id="UP000555552"/>
    </source>
</evidence>
<dbReference type="PROSITE" id="PS51257">
    <property type="entry name" value="PROKAR_LIPOPROTEIN"/>
    <property type="match status" value="1"/>
</dbReference>
<sequence length="432" mass="45880">MKRSTTIAVGVVTAAALALAGCGGGDDAAAPADGPVTLTLAGWSLSTTPEFQTLADAYHEVDPDVTIEVQEYDATNYDTQMTTDLAAGTAPDLYVQKNLKNFYTYQSGAQLADLSEVASTYDDSTAGLDFYAVDDGTYAIPYRQDAWYVYYNKDLFAQAGVPEPTGEWTWDDYAQTALDLQAGLDAAGSDAHGAYQHTWQSTVQGFALAQTPGADLASGDYSYMEPYYERSLRLQDEGAQVGFGTATTSSLTYQTEFGTQQAAMMPMGSWYVATLLAQQESGEADEFSWGIAPAPQYDDSTFDAPVTFADPTGIGLNPAVDDAKRAAAEDFLAFVGGEEAALALAEIGITPAYTSDAVTEAFFGLEGVPTDDLSRFTFAESEARPENPVSVSTTVVQNILGEAHTEIMSESSPVDPVLEEAGSRVESEAPTS</sequence>
<keyword evidence="4 6" id="KW-0732">Signal</keyword>
<feature type="compositionally biased region" description="Basic and acidic residues" evidence="5">
    <location>
        <begin position="421"/>
        <end position="432"/>
    </location>
</feature>
<comment type="subcellular location">
    <subcellularLocation>
        <location evidence="1">Cell envelope</location>
    </subcellularLocation>
</comment>
<organism evidence="7 8">
    <name type="scientific">Pseudokineococcus marinus</name>
    <dbReference type="NCBI Taxonomy" id="351215"/>
    <lineage>
        <taxon>Bacteria</taxon>
        <taxon>Bacillati</taxon>
        <taxon>Actinomycetota</taxon>
        <taxon>Actinomycetes</taxon>
        <taxon>Kineosporiales</taxon>
        <taxon>Kineosporiaceae</taxon>
        <taxon>Pseudokineococcus</taxon>
    </lineage>
</organism>
<dbReference type="Gene3D" id="3.40.190.10">
    <property type="entry name" value="Periplasmic binding protein-like II"/>
    <property type="match status" value="1"/>
</dbReference>
<dbReference type="AlphaFoldDB" id="A0A849BKM0"/>
<evidence type="ECO:0000256" key="3">
    <source>
        <dbReference type="ARBA" id="ARBA00022448"/>
    </source>
</evidence>
<keyword evidence="8" id="KW-1185">Reference proteome</keyword>
<dbReference type="PANTHER" id="PTHR43649">
    <property type="entry name" value="ARABINOSE-BINDING PROTEIN-RELATED"/>
    <property type="match status" value="1"/>
</dbReference>
<dbReference type="PANTHER" id="PTHR43649:SF31">
    <property type="entry name" value="SN-GLYCEROL-3-PHOSPHATE-BINDING PERIPLASMIC PROTEIN UGPB"/>
    <property type="match status" value="1"/>
</dbReference>
<dbReference type="InterPro" id="IPR006059">
    <property type="entry name" value="SBP"/>
</dbReference>
<accession>A0A849BKM0</accession>
<dbReference type="Pfam" id="PF01547">
    <property type="entry name" value="SBP_bac_1"/>
    <property type="match status" value="1"/>
</dbReference>
<feature type="chain" id="PRO_5038548406" evidence="6">
    <location>
        <begin position="21"/>
        <end position="432"/>
    </location>
</feature>
<dbReference type="EMBL" id="JABEMA010000104">
    <property type="protein sequence ID" value="NNH23161.1"/>
    <property type="molecule type" value="Genomic_DNA"/>
</dbReference>
<dbReference type="RefSeq" id="WP_171202990.1">
    <property type="nucleotide sequence ID" value="NZ_BAAANP010000001.1"/>
</dbReference>
<evidence type="ECO:0000256" key="4">
    <source>
        <dbReference type="ARBA" id="ARBA00022729"/>
    </source>
</evidence>
<evidence type="ECO:0000313" key="7">
    <source>
        <dbReference type="EMBL" id="NNH23161.1"/>
    </source>
</evidence>
<feature type="signal peptide" evidence="6">
    <location>
        <begin position="1"/>
        <end position="20"/>
    </location>
</feature>
<reference evidence="7 8" key="1">
    <citation type="submission" date="2020-05" db="EMBL/GenBank/DDBJ databases">
        <title>MicrobeNet Type strains.</title>
        <authorList>
            <person name="Nicholson A.C."/>
        </authorList>
    </citation>
    <scope>NUCLEOTIDE SEQUENCE [LARGE SCALE GENOMIC DNA]</scope>
    <source>
        <strain evidence="7 8">JCM 14547</strain>
    </source>
</reference>
<dbReference type="Proteomes" id="UP000555552">
    <property type="component" value="Unassembled WGS sequence"/>
</dbReference>
<evidence type="ECO:0000256" key="5">
    <source>
        <dbReference type="SAM" id="MobiDB-lite"/>
    </source>
</evidence>
<protein>
    <submittedName>
        <fullName evidence="7">Extracellular solute-binding protein</fullName>
    </submittedName>
</protein>